<sequence length="304" mass="32594">MANDVEKYDVVIIGGGPAGLTASIYAQRRGLKSLVIAAELGGQMAKISEIENWPGEEKINGATLALHMKNQAEKLGAKITYEQAIKIEKLADISISVKTTQKEFIAKSLILSFGKTPRSLRVPGEIELMGKGVSYCVNCDGPLFKNKSVAIVGGGNSALGAAVMMSGIAKEIHLIHRKDQFRGEEYMIKKVESLKNITTHMSSQITKINGETSVEGVELSNGKTLSVEGVFIEIGFIVNDSLVEDILEIDKFGQVVVDSHQATSLPGVFAAGDLTNMPFQQLIIACGEGATAALSAFDYIQKVF</sequence>
<accession>A0A1F5E3W3</accession>
<evidence type="ECO:0000313" key="7">
    <source>
        <dbReference type="EMBL" id="OGD61974.1"/>
    </source>
</evidence>
<dbReference type="InterPro" id="IPR008255">
    <property type="entry name" value="Pyr_nucl-diS_OxRdtase_2_AS"/>
</dbReference>
<keyword evidence="2" id="KW-0274">FAD</keyword>
<dbReference type="AlphaFoldDB" id="A0A1F5E3W3"/>
<keyword evidence="1" id="KW-0285">Flavoprotein</keyword>
<dbReference type="Pfam" id="PF07992">
    <property type="entry name" value="Pyr_redox_2"/>
    <property type="match status" value="1"/>
</dbReference>
<dbReference type="SUPFAM" id="SSF51905">
    <property type="entry name" value="FAD/NAD(P)-binding domain"/>
    <property type="match status" value="1"/>
</dbReference>
<comment type="caution">
    <text evidence="7">The sequence shown here is derived from an EMBL/GenBank/DDBJ whole genome shotgun (WGS) entry which is preliminary data.</text>
</comment>
<dbReference type="PANTHER" id="PTHR48105">
    <property type="entry name" value="THIOREDOXIN REDUCTASE 1-RELATED-RELATED"/>
    <property type="match status" value="1"/>
</dbReference>
<feature type="domain" description="FAD/NAD(P)-binding" evidence="6">
    <location>
        <begin position="8"/>
        <end position="285"/>
    </location>
</feature>
<proteinExistence type="predicted"/>
<dbReference type="InterPro" id="IPR023753">
    <property type="entry name" value="FAD/NAD-binding_dom"/>
</dbReference>
<dbReference type="EMBL" id="MEZY01000057">
    <property type="protein sequence ID" value="OGD61974.1"/>
    <property type="molecule type" value="Genomic_DNA"/>
</dbReference>
<evidence type="ECO:0000256" key="3">
    <source>
        <dbReference type="ARBA" id="ARBA00023002"/>
    </source>
</evidence>
<organism evidence="7 8">
    <name type="scientific">Candidatus Berkelbacteria bacterium RIFOXYA2_FULL_43_10</name>
    <dbReference type="NCBI Taxonomy" id="1797472"/>
    <lineage>
        <taxon>Bacteria</taxon>
        <taxon>Candidatus Berkelbacteria</taxon>
    </lineage>
</organism>
<dbReference type="InterPro" id="IPR050097">
    <property type="entry name" value="Ferredoxin-NADP_redctase_2"/>
</dbReference>
<dbReference type="PROSITE" id="PS00573">
    <property type="entry name" value="PYRIDINE_REDOX_2"/>
    <property type="match status" value="1"/>
</dbReference>
<name>A0A1F5E3W3_9BACT</name>
<dbReference type="GO" id="GO:0016668">
    <property type="term" value="F:oxidoreductase activity, acting on a sulfur group of donors, NAD(P) as acceptor"/>
    <property type="evidence" value="ECO:0007669"/>
    <property type="project" value="UniProtKB-ARBA"/>
</dbReference>
<dbReference type="Gene3D" id="3.50.50.60">
    <property type="entry name" value="FAD/NAD(P)-binding domain"/>
    <property type="match status" value="2"/>
</dbReference>
<dbReference type="Proteomes" id="UP000178583">
    <property type="component" value="Unassembled WGS sequence"/>
</dbReference>
<evidence type="ECO:0000256" key="2">
    <source>
        <dbReference type="ARBA" id="ARBA00022827"/>
    </source>
</evidence>
<protein>
    <recommendedName>
        <fullName evidence="6">FAD/NAD(P)-binding domain-containing protein</fullName>
    </recommendedName>
</protein>
<keyword evidence="5" id="KW-0676">Redox-active center</keyword>
<dbReference type="STRING" id="1797472.A2215_04445"/>
<keyword evidence="3" id="KW-0560">Oxidoreductase</keyword>
<gene>
    <name evidence="7" type="ORF">A2215_04445</name>
</gene>
<dbReference type="PRINTS" id="PR00368">
    <property type="entry name" value="FADPNR"/>
</dbReference>
<reference evidence="7 8" key="1">
    <citation type="journal article" date="2016" name="Nat. Commun.">
        <title>Thousands of microbial genomes shed light on interconnected biogeochemical processes in an aquifer system.</title>
        <authorList>
            <person name="Anantharaman K."/>
            <person name="Brown C.T."/>
            <person name="Hug L.A."/>
            <person name="Sharon I."/>
            <person name="Castelle C.J."/>
            <person name="Probst A.J."/>
            <person name="Thomas B.C."/>
            <person name="Singh A."/>
            <person name="Wilkins M.J."/>
            <person name="Karaoz U."/>
            <person name="Brodie E.L."/>
            <person name="Williams K.H."/>
            <person name="Hubbard S.S."/>
            <person name="Banfield J.F."/>
        </authorList>
    </citation>
    <scope>NUCLEOTIDE SEQUENCE [LARGE SCALE GENOMIC DNA]</scope>
</reference>
<keyword evidence="4" id="KW-1015">Disulfide bond</keyword>
<evidence type="ECO:0000256" key="5">
    <source>
        <dbReference type="ARBA" id="ARBA00023284"/>
    </source>
</evidence>
<dbReference type="PRINTS" id="PR00469">
    <property type="entry name" value="PNDRDTASEII"/>
</dbReference>
<evidence type="ECO:0000313" key="8">
    <source>
        <dbReference type="Proteomes" id="UP000178583"/>
    </source>
</evidence>
<evidence type="ECO:0000256" key="4">
    <source>
        <dbReference type="ARBA" id="ARBA00023157"/>
    </source>
</evidence>
<evidence type="ECO:0000256" key="1">
    <source>
        <dbReference type="ARBA" id="ARBA00022630"/>
    </source>
</evidence>
<dbReference type="InterPro" id="IPR036188">
    <property type="entry name" value="FAD/NAD-bd_sf"/>
</dbReference>
<evidence type="ECO:0000259" key="6">
    <source>
        <dbReference type="Pfam" id="PF07992"/>
    </source>
</evidence>